<evidence type="ECO:0000256" key="4">
    <source>
        <dbReference type="ARBA" id="ARBA00023315"/>
    </source>
</evidence>
<dbReference type="PROSITE" id="PS51186">
    <property type="entry name" value="GNAT"/>
    <property type="match status" value="1"/>
</dbReference>
<sequence length="145" mass="16275">MGYRDVQDIVAIEGSTYSFPWTETIFRDCLLAGYVSVVLEHAGQTQGYAIMSLAAVEAHLLNLCVAERLRRRGFGRQLLQHLLEQAQSAGAQQIYLEVRPTNHAALELYRKAGFVELGVRHNYYRSLASREDAKALVHRLVGRSG</sequence>
<dbReference type="SUPFAM" id="SSF55729">
    <property type="entry name" value="Acyl-CoA N-acyltransferases (Nat)"/>
    <property type="match status" value="1"/>
</dbReference>
<dbReference type="InterPro" id="IPR006464">
    <property type="entry name" value="AcTrfase_RimI/Ard1"/>
</dbReference>
<evidence type="ECO:0000256" key="3">
    <source>
        <dbReference type="ARBA" id="ARBA00022679"/>
    </source>
</evidence>
<keyword evidence="2" id="KW-0963">Cytoplasm</keyword>
<dbReference type="GO" id="GO:0008080">
    <property type="term" value="F:N-acetyltransferase activity"/>
    <property type="evidence" value="ECO:0007669"/>
    <property type="project" value="InterPro"/>
</dbReference>
<evidence type="ECO:0000259" key="5">
    <source>
        <dbReference type="PROSITE" id="PS51186"/>
    </source>
</evidence>
<keyword evidence="3" id="KW-0808">Transferase</keyword>
<keyword evidence="4" id="KW-0012">Acyltransferase</keyword>
<name>A0A382JNQ5_9ZZZZ</name>
<dbReference type="NCBIfam" id="TIGR01575">
    <property type="entry name" value="rimI"/>
    <property type="match status" value="1"/>
</dbReference>
<dbReference type="InterPro" id="IPR000182">
    <property type="entry name" value="GNAT_dom"/>
</dbReference>
<dbReference type="Gene3D" id="3.40.630.30">
    <property type="match status" value="1"/>
</dbReference>
<dbReference type="Pfam" id="PF00583">
    <property type="entry name" value="Acetyltransf_1"/>
    <property type="match status" value="1"/>
</dbReference>
<reference evidence="6" key="1">
    <citation type="submission" date="2018-05" db="EMBL/GenBank/DDBJ databases">
        <authorList>
            <person name="Lanie J.A."/>
            <person name="Ng W.-L."/>
            <person name="Kazmierczak K.M."/>
            <person name="Andrzejewski T.M."/>
            <person name="Davidsen T.M."/>
            <person name="Wayne K.J."/>
            <person name="Tettelin H."/>
            <person name="Glass J.I."/>
            <person name="Rusch D."/>
            <person name="Podicherti R."/>
            <person name="Tsui H.-C.T."/>
            <person name="Winkler M.E."/>
        </authorList>
    </citation>
    <scope>NUCLEOTIDE SEQUENCE</scope>
</reference>
<organism evidence="6">
    <name type="scientific">marine metagenome</name>
    <dbReference type="NCBI Taxonomy" id="408172"/>
    <lineage>
        <taxon>unclassified sequences</taxon>
        <taxon>metagenomes</taxon>
        <taxon>ecological metagenomes</taxon>
    </lineage>
</organism>
<dbReference type="PANTHER" id="PTHR43420">
    <property type="entry name" value="ACETYLTRANSFERASE"/>
    <property type="match status" value="1"/>
</dbReference>
<dbReference type="EMBL" id="UINC01075338">
    <property type="protein sequence ID" value="SVC13418.1"/>
    <property type="molecule type" value="Genomic_DNA"/>
</dbReference>
<comment type="similarity">
    <text evidence="1">Belongs to the acetyltransferase family. RimI subfamily.</text>
</comment>
<gene>
    <name evidence="6" type="ORF">METZ01_LOCUS266272</name>
</gene>
<evidence type="ECO:0000313" key="6">
    <source>
        <dbReference type="EMBL" id="SVC13418.1"/>
    </source>
</evidence>
<feature type="domain" description="N-acetyltransferase" evidence="5">
    <location>
        <begin position="1"/>
        <end position="137"/>
    </location>
</feature>
<evidence type="ECO:0000256" key="2">
    <source>
        <dbReference type="ARBA" id="ARBA00022490"/>
    </source>
</evidence>
<dbReference type="AlphaFoldDB" id="A0A382JNQ5"/>
<accession>A0A382JNQ5</accession>
<proteinExistence type="inferred from homology"/>
<dbReference type="InterPro" id="IPR016181">
    <property type="entry name" value="Acyl_CoA_acyltransferase"/>
</dbReference>
<protein>
    <recommendedName>
        <fullName evidence="5">N-acetyltransferase domain-containing protein</fullName>
    </recommendedName>
</protein>
<dbReference type="PANTHER" id="PTHR43420:SF12">
    <property type="entry name" value="N-ACETYLTRANSFERASE DOMAIN-CONTAINING PROTEIN"/>
    <property type="match status" value="1"/>
</dbReference>
<dbReference type="InterPro" id="IPR050680">
    <property type="entry name" value="YpeA/RimI_acetyltransf"/>
</dbReference>
<dbReference type="CDD" id="cd04301">
    <property type="entry name" value="NAT_SF"/>
    <property type="match status" value="1"/>
</dbReference>
<evidence type="ECO:0000256" key="1">
    <source>
        <dbReference type="ARBA" id="ARBA00005395"/>
    </source>
</evidence>